<evidence type="ECO:0000256" key="2">
    <source>
        <dbReference type="ARBA" id="ARBA00022448"/>
    </source>
</evidence>
<feature type="transmembrane region" description="Helical" evidence="6">
    <location>
        <begin position="312"/>
        <end position="332"/>
    </location>
</feature>
<dbReference type="SUPFAM" id="SSF103473">
    <property type="entry name" value="MFS general substrate transporter"/>
    <property type="match status" value="1"/>
</dbReference>
<keyword evidence="3 6" id="KW-0812">Transmembrane</keyword>
<keyword evidence="9" id="KW-1185">Reference proteome</keyword>
<keyword evidence="2" id="KW-0813">Transport</keyword>
<dbReference type="PANTHER" id="PTHR43791:SF70">
    <property type="entry name" value="MAJOR FACILITATOR SUPERFAMILY (MFS) PROFILE DOMAIN-CONTAINING PROTEIN"/>
    <property type="match status" value="1"/>
</dbReference>
<accession>A0ABR0F5K3</accession>
<feature type="transmembrane region" description="Helical" evidence="6">
    <location>
        <begin position="409"/>
        <end position="431"/>
    </location>
</feature>
<evidence type="ECO:0000256" key="5">
    <source>
        <dbReference type="ARBA" id="ARBA00023136"/>
    </source>
</evidence>
<evidence type="ECO:0000313" key="9">
    <source>
        <dbReference type="Proteomes" id="UP001305779"/>
    </source>
</evidence>
<comment type="caution">
    <text evidence="8">The sequence shown here is derived from an EMBL/GenBank/DDBJ whole genome shotgun (WGS) entry which is preliminary data.</text>
</comment>
<evidence type="ECO:0000256" key="1">
    <source>
        <dbReference type="ARBA" id="ARBA00004141"/>
    </source>
</evidence>
<sequence length="515" mass="57461">MTEEENVASKEKALELATDYVEEKPSPLATGEDEVGYREYLESLDVEFSWKEERWVRWKLDVSVDVINYIGIHADNALRQLIILPIFLITQLLQFLDKTALNYANLFGYQKALGLKGDEFNYLSAMVYAGYFFGTYPAGRLIGRYPAQRVMAVSCLIWGLLVILLTQARSYSSALAVRFFLGVFEAAVTPGLTLMTGFYYTRREIPLRQCIWYSSLGWAGILGSYISMGISKLPATTRPERWEILFFILGGITMLWAFVIYIFLPDSPANARFLNERQRLIAVKRVAGNDTGIKNKKLRKDQIKPALTDPKAILLFISVFAAAIPNGVVNSFSTVIIRDMGFSTTRTTELKSVGDAVQIVALLIGGIITLNVPNSRLATATVANILCTVASACMAYLPRSNTWGRLASFWLVNAQSVGFTISLVTISSNMGGYTHRNISNTLVFCAYAPTYSSATAGLLAGYSIKTVCHLLLLAYLITVNKRRDRKYGPADTLRSNEAGMRDQTEFENKDFRYVL</sequence>
<dbReference type="PANTHER" id="PTHR43791">
    <property type="entry name" value="PERMEASE-RELATED"/>
    <property type="match status" value="1"/>
</dbReference>
<feature type="transmembrane region" description="Helical" evidence="6">
    <location>
        <begin position="175"/>
        <end position="199"/>
    </location>
</feature>
<feature type="transmembrane region" description="Helical" evidence="6">
    <location>
        <begin position="150"/>
        <end position="168"/>
    </location>
</feature>
<dbReference type="InterPro" id="IPR011701">
    <property type="entry name" value="MFS"/>
</dbReference>
<proteinExistence type="predicted"/>
<feature type="domain" description="Major facilitator superfamily (MFS) profile" evidence="7">
    <location>
        <begin position="83"/>
        <end position="515"/>
    </location>
</feature>
<evidence type="ECO:0000313" key="8">
    <source>
        <dbReference type="EMBL" id="KAK4508515.1"/>
    </source>
</evidence>
<evidence type="ECO:0000256" key="6">
    <source>
        <dbReference type="SAM" id="Phobius"/>
    </source>
</evidence>
<comment type="subcellular location">
    <subcellularLocation>
        <location evidence="1">Membrane</location>
        <topology evidence="1">Multi-pass membrane protein</topology>
    </subcellularLocation>
</comment>
<feature type="transmembrane region" description="Helical" evidence="6">
    <location>
        <begin position="242"/>
        <end position="264"/>
    </location>
</feature>
<dbReference type="InterPro" id="IPR020846">
    <property type="entry name" value="MFS_dom"/>
</dbReference>
<dbReference type="PROSITE" id="PS50850">
    <property type="entry name" value="MFS"/>
    <property type="match status" value="1"/>
</dbReference>
<evidence type="ECO:0000256" key="4">
    <source>
        <dbReference type="ARBA" id="ARBA00022989"/>
    </source>
</evidence>
<keyword evidence="4 6" id="KW-1133">Transmembrane helix</keyword>
<keyword evidence="5 6" id="KW-0472">Membrane</keyword>
<dbReference type="Gene3D" id="1.20.1250.20">
    <property type="entry name" value="MFS general substrate transporter like domains"/>
    <property type="match status" value="1"/>
</dbReference>
<name>A0ABR0F5K3_ZASCE</name>
<organism evidence="8 9">
    <name type="scientific">Zasmidium cellare</name>
    <name type="common">Wine cellar mold</name>
    <name type="synonym">Racodium cellare</name>
    <dbReference type="NCBI Taxonomy" id="395010"/>
    <lineage>
        <taxon>Eukaryota</taxon>
        <taxon>Fungi</taxon>
        <taxon>Dikarya</taxon>
        <taxon>Ascomycota</taxon>
        <taxon>Pezizomycotina</taxon>
        <taxon>Dothideomycetes</taxon>
        <taxon>Dothideomycetidae</taxon>
        <taxon>Mycosphaerellales</taxon>
        <taxon>Mycosphaerellaceae</taxon>
        <taxon>Zasmidium</taxon>
    </lineage>
</organism>
<gene>
    <name evidence="8" type="ORF">PRZ48_002254</name>
</gene>
<feature type="transmembrane region" description="Helical" evidence="6">
    <location>
        <begin position="378"/>
        <end position="397"/>
    </location>
</feature>
<feature type="transmembrane region" description="Helical" evidence="6">
    <location>
        <begin position="211"/>
        <end position="230"/>
    </location>
</feature>
<dbReference type="InterPro" id="IPR036259">
    <property type="entry name" value="MFS_trans_sf"/>
</dbReference>
<evidence type="ECO:0000259" key="7">
    <source>
        <dbReference type="PROSITE" id="PS50850"/>
    </source>
</evidence>
<evidence type="ECO:0000256" key="3">
    <source>
        <dbReference type="ARBA" id="ARBA00022692"/>
    </source>
</evidence>
<feature type="transmembrane region" description="Helical" evidence="6">
    <location>
        <begin position="120"/>
        <end position="138"/>
    </location>
</feature>
<protein>
    <recommendedName>
        <fullName evidence="7">Major facilitator superfamily (MFS) profile domain-containing protein</fullName>
    </recommendedName>
</protein>
<feature type="transmembrane region" description="Helical" evidence="6">
    <location>
        <begin position="451"/>
        <end position="477"/>
    </location>
</feature>
<dbReference type="Pfam" id="PF07690">
    <property type="entry name" value="MFS_1"/>
    <property type="match status" value="1"/>
</dbReference>
<dbReference type="Proteomes" id="UP001305779">
    <property type="component" value="Unassembled WGS sequence"/>
</dbReference>
<reference evidence="8 9" key="1">
    <citation type="journal article" date="2023" name="G3 (Bethesda)">
        <title>A chromosome-level genome assembly of Zasmidium syzygii isolated from banana leaves.</title>
        <authorList>
            <person name="van Westerhoven A.C."/>
            <person name="Mehrabi R."/>
            <person name="Talebi R."/>
            <person name="Steentjes M.B.F."/>
            <person name="Corcolon B."/>
            <person name="Chong P.A."/>
            <person name="Kema G.H.J."/>
            <person name="Seidl M.F."/>
        </authorList>
    </citation>
    <scope>NUCLEOTIDE SEQUENCE [LARGE SCALE GENOMIC DNA]</scope>
    <source>
        <strain evidence="8 9">P124</strain>
    </source>
</reference>
<feature type="transmembrane region" description="Helical" evidence="6">
    <location>
        <begin position="353"/>
        <end position="372"/>
    </location>
</feature>
<dbReference type="EMBL" id="JAXOVC010000001">
    <property type="protein sequence ID" value="KAK4508515.1"/>
    <property type="molecule type" value="Genomic_DNA"/>
</dbReference>